<dbReference type="EMBL" id="BMAO01008612">
    <property type="protein sequence ID" value="GFR25153.1"/>
    <property type="molecule type" value="Genomic_DNA"/>
</dbReference>
<dbReference type="Proteomes" id="UP000887116">
    <property type="component" value="Unassembled WGS sequence"/>
</dbReference>
<proteinExistence type="predicted"/>
<name>A0A8X6HKC2_TRICU</name>
<keyword evidence="2" id="KW-1185">Reference proteome</keyword>
<evidence type="ECO:0000313" key="1">
    <source>
        <dbReference type="EMBL" id="GFR25153.1"/>
    </source>
</evidence>
<comment type="caution">
    <text evidence="1">The sequence shown here is derived from an EMBL/GenBank/DDBJ whole genome shotgun (WGS) entry which is preliminary data.</text>
</comment>
<gene>
    <name evidence="1" type="ORF">TNCT_500651</name>
</gene>
<organism evidence="1 2">
    <name type="scientific">Trichonephila clavata</name>
    <name type="common">Joro spider</name>
    <name type="synonym">Nephila clavata</name>
    <dbReference type="NCBI Taxonomy" id="2740835"/>
    <lineage>
        <taxon>Eukaryota</taxon>
        <taxon>Metazoa</taxon>
        <taxon>Ecdysozoa</taxon>
        <taxon>Arthropoda</taxon>
        <taxon>Chelicerata</taxon>
        <taxon>Arachnida</taxon>
        <taxon>Araneae</taxon>
        <taxon>Araneomorphae</taxon>
        <taxon>Entelegynae</taxon>
        <taxon>Araneoidea</taxon>
        <taxon>Nephilidae</taxon>
        <taxon>Trichonephila</taxon>
    </lineage>
</organism>
<dbReference type="AlphaFoldDB" id="A0A8X6HKC2"/>
<sequence length="136" mass="15214">MLCQSTSLRKKPKIFKIKTSAGQNFDIARDSADDRALEASSDDTNSFLPLQNRLFSTFQALGHLLALSVKLGKRRFARIWRAIARLVNSFKARLAATSVSAVLIGWSASSRSVFLFFLHLSDYPISPEYLKQVNSC</sequence>
<accession>A0A8X6HKC2</accession>
<reference evidence="1" key="1">
    <citation type="submission" date="2020-07" db="EMBL/GenBank/DDBJ databases">
        <title>Multicomponent nature underlies the extraordinary mechanical properties of spider dragline silk.</title>
        <authorList>
            <person name="Kono N."/>
            <person name="Nakamura H."/>
            <person name="Mori M."/>
            <person name="Yoshida Y."/>
            <person name="Ohtoshi R."/>
            <person name="Malay A.D."/>
            <person name="Moran D.A.P."/>
            <person name="Tomita M."/>
            <person name="Numata K."/>
            <person name="Arakawa K."/>
        </authorList>
    </citation>
    <scope>NUCLEOTIDE SEQUENCE</scope>
</reference>
<evidence type="ECO:0000313" key="2">
    <source>
        <dbReference type="Proteomes" id="UP000887116"/>
    </source>
</evidence>
<protein>
    <submittedName>
        <fullName evidence="1">Uncharacterized protein</fullName>
    </submittedName>
</protein>